<dbReference type="RefSeq" id="NP_001098905.1">
    <property type="nucleotide sequence ID" value="NM_001105435.2"/>
</dbReference>
<dbReference type="VEuPathDB" id="HostDB:ENSBTAG00000048822"/>
<accession>A1A4L3</accession>
<dbReference type="Bgee" id="ENSBTAG00000048822">
    <property type="expression patterns" value="Expressed in urinary bladder and 9 other cell types or tissues"/>
</dbReference>
<dbReference type="AlphaFoldDB" id="A1A4L3"/>
<dbReference type="GeneID" id="614415"/>
<dbReference type="STRING" id="9913.ENSBTAP00000064110"/>
<feature type="compositionally biased region" description="Polar residues" evidence="1">
    <location>
        <begin position="1"/>
        <end position="10"/>
    </location>
</feature>
<gene>
    <name evidence="2 3" type="primary">ANXA13</name>
</gene>
<dbReference type="HOGENOM" id="CLU_2573188_0_0_1"/>
<evidence type="ECO:0000313" key="4">
    <source>
        <dbReference type="Proteomes" id="UP000009136"/>
    </source>
</evidence>
<sequence>MGNRHSQSYSLPEGSQHLPKGQALPSADLQPLSHPSGSGEPESHQPVMDWIWPPSIVCQLLDWKSVKNILLPDKDWLLTRI</sequence>
<reference evidence="3" key="3">
    <citation type="submission" date="2025-05" db="UniProtKB">
        <authorList>
            <consortium name="Ensembl"/>
        </authorList>
    </citation>
    <scope>IDENTIFICATION</scope>
    <source>
        <strain evidence="3">Hereford</strain>
    </source>
</reference>
<evidence type="ECO:0000313" key="2">
    <source>
        <dbReference type="EMBL" id="AAI26664.1"/>
    </source>
</evidence>
<dbReference type="EMBL" id="BC126663">
    <property type="protein sequence ID" value="AAI26664.1"/>
    <property type="molecule type" value="mRNA"/>
</dbReference>
<name>A1A4L3_BOVIN</name>
<evidence type="ECO:0000256" key="1">
    <source>
        <dbReference type="SAM" id="MobiDB-lite"/>
    </source>
</evidence>
<feature type="region of interest" description="Disordered" evidence="1">
    <location>
        <begin position="1"/>
        <end position="46"/>
    </location>
</feature>
<dbReference type="OrthoDB" id="10315809at2759"/>
<evidence type="ECO:0000313" key="3">
    <source>
        <dbReference type="Ensembl" id="ENSBTAP00000085853.1"/>
    </source>
</evidence>
<organism evidence="2">
    <name type="scientific">Bos taurus</name>
    <name type="common">Bovine</name>
    <dbReference type="NCBI Taxonomy" id="9913"/>
    <lineage>
        <taxon>Eukaryota</taxon>
        <taxon>Metazoa</taxon>
        <taxon>Chordata</taxon>
        <taxon>Craniata</taxon>
        <taxon>Vertebrata</taxon>
        <taxon>Euteleostomi</taxon>
        <taxon>Mammalia</taxon>
        <taxon>Eutheria</taxon>
        <taxon>Laurasiatheria</taxon>
        <taxon>Artiodactyla</taxon>
        <taxon>Ruminantia</taxon>
        <taxon>Pecora</taxon>
        <taxon>Bovidae</taxon>
        <taxon>Bovinae</taxon>
        <taxon>Bos</taxon>
    </lineage>
</organism>
<dbReference type="Ensembl" id="ENSBTAT00000125312.1">
    <property type="protein sequence ID" value="ENSBTAP00000089910.1"/>
    <property type="gene ID" value="ENSBTAG00000076211.1"/>
</dbReference>
<dbReference type="KEGG" id="bta:614415"/>
<proteinExistence type="evidence at transcript level"/>
<protein>
    <submittedName>
        <fullName evidence="2">ANXA13 protein</fullName>
    </submittedName>
    <submittedName>
        <fullName evidence="3">Annexin A13</fullName>
    </submittedName>
</protein>
<dbReference type="CTD" id="312"/>
<dbReference type="Ensembl" id="ENSBTAT00000089919.1">
    <property type="protein sequence ID" value="ENSBTAP00000085853.1"/>
    <property type="gene ID" value="ENSBTAG00000072524.1"/>
</dbReference>
<dbReference type="Proteomes" id="UP000009136">
    <property type="component" value="Chromosome 14"/>
</dbReference>
<keyword evidence="4" id="KW-1185">Reference proteome</keyword>
<dbReference type="PaxDb" id="9913-ENSBTAP00000054859"/>
<reference evidence="2" key="1">
    <citation type="submission" date="2006-10" db="EMBL/GenBank/DDBJ databases">
        <authorList>
            <person name="Moore S."/>
            <person name="Alexander L."/>
            <person name="Brownstein M."/>
            <person name="Guan L."/>
            <person name="Lobo S."/>
            <person name="Meng Y."/>
            <person name="Tanaguchi M."/>
            <person name="Wang Z."/>
            <person name="Yu J."/>
            <person name="Prange C."/>
            <person name="Schreiber K."/>
            <person name="Shenmen C."/>
            <person name="Wagner L."/>
            <person name="Bala M."/>
            <person name="Barbazuk S."/>
            <person name="Barber S."/>
            <person name="Babakaiff R."/>
            <person name="Beland J."/>
            <person name="Chun E."/>
            <person name="Del Rio L."/>
            <person name="Gibson S."/>
            <person name="Hanson R."/>
            <person name="Kirkpatrick R."/>
            <person name="Liu J."/>
            <person name="Matsuo C."/>
            <person name="Mayo M."/>
            <person name="Santos R.R."/>
            <person name="Stott J."/>
            <person name="Tsai M."/>
            <person name="Wong D."/>
            <person name="Siddiqui A."/>
            <person name="Holt R."/>
            <person name="Jones S.J."/>
            <person name="Marra M.A."/>
        </authorList>
    </citation>
    <scope>NUCLEOTIDE SEQUENCE</scope>
    <source>
        <strain evidence="2">Crossbred x Angus</strain>
        <tissue evidence="2">Ileum</tissue>
    </source>
</reference>
<reference evidence="3 4" key="2">
    <citation type="submission" date="2018-03" db="EMBL/GenBank/DDBJ databases">
        <title>ARS-UCD1.2.</title>
        <authorList>
            <person name="Rosen B.D."/>
            <person name="Bickhart D.M."/>
            <person name="Koren S."/>
            <person name="Schnabel R.D."/>
            <person name="Hall R."/>
            <person name="Zimin A."/>
            <person name="Dreischer C."/>
            <person name="Schultheiss S."/>
            <person name="Schroeder S.G."/>
            <person name="Elsik C.G."/>
            <person name="Couldrey C."/>
            <person name="Liu G.E."/>
            <person name="Van Tassell C.P."/>
            <person name="Phillippy A.M."/>
            <person name="Smith T.P.L."/>
            <person name="Medrano J.F."/>
        </authorList>
    </citation>
    <scope>NUCLEOTIDE SEQUENCE [LARGE SCALE GENOMIC DNA]</scope>
    <source>
        <strain evidence="3 4">Hereford</strain>
    </source>
</reference>
<dbReference type="GeneTree" id="ENSGT00940000159797"/>